<reference evidence="3" key="1">
    <citation type="submission" date="2020-10" db="EMBL/GenBank/DDBJ databases">
        <authorList>
            <person name="Gilroy R."/>
        </authorList>
    </citation>
    <scope>NUCLEOTIDE SEQUENCE</scope>
    <source>
        <strain evidence="3">D3-1215</strain>
    </source>
</reference>
<organism evidence="3 4">
    <name type="scientific">Candidatus Enterocola intestinipullorum</name>
    <dbReference type="NCBI Taxonomy" id="2840783"/>
    <lineage>
        <taxon>Bacteria</taxon>
        <taxon>Pseudomonadati</taxon>
        <taxon>Bacteroidota</taxon>
        <taxon>Bacteroidia</taxon>
        <taxon>Bacteroidales</taxon>
        <taxon>Candidatus Enterocola</taxon>
    </lineage>
</organism>
<evidence type="ECO:0000313" key="4">
    <source>
        <dbReference type="Proteomes" id="UP000823637"/>
    </source>
</evidence>
<feature type="signal peptide" evidence="2">
    <location>
        <begin position="1"/>
        <end position="19"/>
    </location>
</feature>
<reference evidence="3" key="2">
    <citation type="journal article" date="2021" name="PeerJ">
        <title>Extensive microbial diversity within the chicken gut microbiome revealed by metagenomics and culture.</title>
        <authorList>
            <person name="Gilroy R."/>
            <person name="Ravi A."/>
            <person name="Getino M."/>
            <person name="Pursley I."/>
            <person name="Horton D.L."/>
            <person name="Alikhan N.F."/>
            <person name="Baker D."/>
            <person name="Gharbi K."/>
            <person name="Hall N."/>
            <person name="Watson M."/>
            <person name="Adriaenssens E.M."/>
            <person name="Foster-Nyarko E."/>
            <person name="Jarju S."/>
            <person name="Secka A."/>
            <person name="Antonio M."/>
            <person name="Oren A."/>
            <person name="Chaudhuri R.R."/>
            <person name="La Ragione R."/>
            <person name="Hildebrand F."/>
            <person name="Pallen M.J."/>
        </authorList>
    </citation>
    <scope>NUCLEOTIDE SEQUENCE</scope>
    <source>
        <strain evidence="3">D3-1215</strain>
    </source>
</reference>
<evidence type="ECO:0000256" key="2">
    <source>
        <dbReference type="SAM" id="SignalP"/>
    </source>
</evidence>
<sequence>MKHFYLSVFALLVCITANAIETKQDTLTTKDGRKIICENLKIGDNMIMYTLPGEFEAVTMFMDDIVSINGKKPSKLSATIITTDGDTITCTVEKETGTVLQYLENGELPLKTISKEKVAKLVKYDGSFRTFENERAAIEDARRMEIEKRQRIAQAKAAGDSKDFTDGYVAYENRGRGRVYLDGYHISDEKYARLCENIDYDLWRQYRKGTQMRTSGIVFMSFGVPLTATAISMFIAGAATMSTSAFHNSPLYTMAVAYISAGAPLMAIGIPLYCAGVKNCKRSVAGFNSQNAKYNKDIALNLGVTSSGGIGLVMNY</sequence>
<dbReference type="EMBL" id="JADIMR010000012">
    <property type="protein sequence ID" value="MBO8446305.1"/>
    <property type="molecule type" value="Genomic_DNA"/>
</dbReference>
<keyword evidence="2" id="KW-0732">Signal</keyword>
<feature type="transmembrane region" description="Helical" evidence="1">
    <location>
        <begin position="251"/>
        <end position="273"/>
    </location>
</feature>
<comment type="caution">
    <text evidence="3">The sequence shown here is derived from an EMBL/GenBank/DDBJ whole genome shotgun (WGS) entry which is preliminary data.</text>
</comment>
<gene>
    <name evidence="3" type="ORF">IAC32_00965</name>
</gene>
<keyword evidence="1" id="KW-0812">Transmembrane</keyword>
<evidence type="ECO:0000256" key="1">
    <source>
        <dbReference type="SAM" id="Phobius"/>
    </source>
</evidence>
<feature type="transmembrane region" description="Helical" evidence="1">
    <location>
        <begin position="217"/>
        <end position="239"/>
    </location>
</feature>
<feature type="chain" id="PRO_5039110999" evidence="2">
    <location>
        <begin position="20"/>
        <end position="316"/>
    </location>
</feature>
<proteinExistence type="predicted"/>
<keyword evidence="1" id="KW-1133">Transmembrane helix</keyword>
<protein>
    <submittedName>
        <fullName evidence="3">Uncharacterized protein</fullName>
    </submittedName>
</protein>
<evidence type="ECO:0000313" key="3">
    <source>
        <dbReference type="EMBL" id="MBO8446305.1"/>
    </source>
</evidence>
<name>A0A9D9EG92_9BACT</name>
<keyword evidence="1" id="KW-0472">Membrane</keyword>
<accession>A0A9D9EG92</accession>
<dbReference type="AlphaFoldDB" id="A0A9D9EG92"/>
<dbReference type="Proteomes" id="UP000823637">
    <property type="component" value="Unassembled WGS sequence"/>
</dbReference>